<keyword evidence="19" id="KW-1185">Reference proteome</keyword>
<evidence type="ECO:0000256" key="10">
    <source>
        <dbReference type="ARBA" id="ARBA00022840"/>
    </source>
</evidence>
<evidence type="ECO:0000313" key="19">
    <source>
        <dbReference type="Proteomes" id="UP000462621"/>
    </source>
</evidence>
<dbReference type="EC" id="2.7.13.3" evidence="14"/>
<dbReference type="InterPro" id="IPR003594">
    <property type="entry name" value="HATPase_dom"/>
</dbReference>
<keyword evidence="3 14" id="KW-1003">Cell membrane</keyword>
<evidence type="ECO:0000256" key="14">
    <source>
        <dbReference type="PIRNR" id="PIRNR003167"/>
    </source>
</evidence>
<dbReference type="GO" id="GO:0005886">
    <property type="term" value="C:plasma membrane"/>
    <property type="evidence" value="ECO:0007669"/>
    <property type="project" value="UniProtKB-SubCell"/>
</dbReference>
<dbReference type="SMART" id="SM00304">
    <property type="entry name" value="HAMP"/>
    <property type="match status" value="1"/>
</dbReference>
<dbReference type="CDD" id="cd16917">
    <property type="entry name" value="HATPase_UhpB-NarQ-NarX-like"/>
    <property type="match status" value="1"/>
</dbReference>
<evidence type="ECO:0000256" key="12">
    <source>
        <dbReference type="ARBA" id="ARBA00023012"/>
    </source>
</evidence>
<keyword evidence="8 14" id="KW-0547">Nucleotide-binding</keyword>
<dbReference type="InterPro" id="IPR011712">
    <property type="entry name" value="Sig_transdc_His_kin_sub3_dim/P"/>
</dbReference>
<organism evidence="18 19">
    <name type="scientific">Vibrio eleionomae</name>
    <dbReference type="NCBI Taxonomy" id="2653505"/>
    <lineage>
        <taxon>Bacteria</taxon>
        <taxon>Pseudomonadati</taxon>
        <taxon>Pseudomonadota</taxon>
        <taxon>Gammaproteobacteria</taxon>
        <taxon>Vibrionales</taxon>
        <taxon>Vibrionaceae</taxon>
        <taxon>Vibrio</taxon>
    </lineage>
</organism>
<dbReference type="InterPro" id="IPR029095">
    <property type="entry name" value="NarX-like_N"/>
</dbReference>
<dbReference type="InterPro" id="IPR042295">
    <property type="entry name" value="NarX-like_N_sf"/>
</dbReference>
<evidence type="ECO:0000313" key="18">
    <source>
        <dbReference type="EMBL" id="MZI92978.1"/>
    </source>
</evidence>
<evidence type="ECO:0000256" key="8">
    <source>
        <dbReference type="ARBA" id="ARBA00022741"/>
    </source>
</evidence>
<keyword evidence="6 14" id="KW-0808">Transferase</keyword>
<dbReference type="Gene3D" id="3.30.565.10">
    <property type="entry name" value="Histidine kinase-like ATPase, C-terminal domain"/>
    <property type="match status" value="1"/>
</dbReference>
<keyword evidence="13 14" id="KW-0472">Membrane</keyword>
<dbReference type="EMBL" id="WEKT01000009">
    <property type="protein sequence ID" value="MZI92978.1"/>
    <property type="molecule type" value="Genomic_DNA"/>
</dbReference>
<dbReference type="SUPFAM" id="SSF158472">
    <property type="entry name" value="HAMP domain-like"/>
    <property type="match status" value="1"/>
</dbReference>
<dbReference type="PROSITE" id="PS50885">
    <property type="entry name" value="HAMP"/>
    <property type="match status" value="1"/>
</dbReference>
<dbReference type="SMART" id="SM00387">
    <property type="entry name" value="HATPase_c"/>
    <property type="match status" value="1"/>
</dbReference>
<evidence type="ECO:0000259" key="16">
    <source>
        <dbReference type="PROSITE" id="PS50109"/>
    </source>
</evidence>
<evidence type="ECO:0000256" key="13">
    <source>
        <dbReference type="ARBA" id="ARBA00023136"/>
    </source>
</evidence>
<dbReference type="AlphaFoldDB" id="A0A7X4RU05"/>
<dbReference type="InterPro" id="IPR036890">
    <property type="entry name" value="HATPase_C_sf"/>
</dbReference>
<dbReference type="InterPro" id="IPR050482">
    <property type="entry name" value="Sensor_HK_TwoCompSys"/>
</dbReference>
<dbReference type="Pfam" id="PF07730">
    <property type="entry name" value="HisKA_3"/>
    <property type="match status" value="1"/>
</dbReference>
<dbReference type="SUPFAM" id="SSF55874">
    <property type="entry name" value="ATPase domain of HSP90 chaperone/DNA topoisomerase II/histidine kinase"/>
    <property type="match status" value="1"/>
</dbReference>
<feature type="transmembrane region" description="Helical" evidence="15">
    <location>
        <begin position="152"/>
        <end position="171"/>
    </location>
</feature>
<evidence type="ECO:0000256" key="5">
    <source>
        <dbReference type="ARBA" id="ARBA00022553"/>
    </source>
</evidence>
<reference evidence="18 19" key="1">
    <citation type="submission" date="2019-10" db="EMBL/GenBank/DDBJ databases">
        <title>Vibrio sp. nov. isolated from a shrimp pond.</title>
        <authorList>
            <person name="Gomez-Gil B."/>
            <person name="Enciso-Ibarra J."/>
            <person name="Enciso-Ibarra K."/>
            <person name="Bolan-Mejia C."/>
        </authorList>
    </citation>
    <scope>NUCLEOTIDE SEQUENCE [LARGE SCALE GENOMIC DNA]</scope>
    <source>
        <strain evidence="18 19">CAIM 722</strain>
    </source>
</reference>
<keyword evidence="4 14" id="KW-0997">Cell inner membrane</keyword>
<accession>A0A7X4RU05</accession>
<keyword evidence="11 15" id="KW-1133">Transmembrane helix</keyword>
<dbReference type="PIRSF" id="PIRSF003167">
    <property type="entry name" value="STHK_NarX/NarQ"/>
    <property type="match status" value="1"/>
</dbReference>
<keyword evidence="5" id="KW-0597">Phosphoprotein</keyword>
<comment type="catalytic activity">
    <reaction evidence="1 14">
        <text>ATP + protein L-histidine = ADP + protein N-phospho-L-histidine.</text>
        <dbReference type="EC" id="2.7.13.3"/>
    </reaction>
</comment>
<keyword evidence="10 14" id="KW-0067">ATP-binding</keyword>
<dbReference type="Pfam" id="PF02518">
    <property type="entry name" value="HATPase_c"/>
    <property type="match status" value="1"/>
</dbReference>
<evidence type="ECO:0000256" key="2">
    <source>
        <dbReference type="ARBA" id="ARBA00004429"/>
    </source>
</evidence>
<protein>
    <recommendedName>
        <fullName evidence="14">Sensor protein</fullName>
        <ecNumber evidence="14">2.7.13.3</ecNumber>
    </recommendedName>
</protein>
<dbReference type="InterPro" id="IPR016380">
    <property type="entry name" value="Sig_transdc_His_kin_NarX/NarQ"/>
</dbReference>
<dbReference type="RefSeq" id="WP_161154278.1">
    <property type="nucleotide sequence ID" value="NZ_WEKT01000009.1"/>
</dbReference>
<dbReference type="PANTHER" id="PTHR24421">
    <property type="entry name" value="NITRATE/NITRITE SENSOR PROTEIN NARX-RELATED"/>
    <property type="match status" value="1"/>
</dbReference>
<gene>
    <name evidence="18" type="primary">narQ</name>
    <name evidence="18" type="ORF">F9817_07175</name>
</gene>
<feature type="domain" description="Histidine kinase" evidence="16">
    <location>
        <begin position="368"/>
        <end position="567"/>
    </location>
</feature>
<evidence type="ECO:0000256" key="7">
    <source>
        <dbReference type="ARBA" id="ARBA00022692"/>
    </source>
</evidence>
<evidence type="ECO:0000256" key="4">
    <source>
        <dbReference type="ARBA" id="ARBA00022519"/>
    </source>
</evidence>
<evidence type="ECO:0000256" key="11">
    <source>
        <dbReference type="ARBA" id="ARBA00022989"/>
    </source>
</evidence>
<dbReference type="Gene3D" id="1.20.120.960">
    <property type="entry name" value="Histidine kinase NarX, sensor domain"/>
    <property type="match status" value="1"/>
</dbReference>
<name>A0A7X4RU05_9VIBR</name>
<sequence length="574" mass="65500">MLRKTSKPVTSFVGKSMSFVIILGLSIMVYSVITLSSSLDDAQLINHSGSMRTQTYRLAMDIAQNSGKTQQHMREFERILYSPAMRKLDSWTIPNDIRNDYHRLIIQWKSLKSMLQGHERTQFLDNVEPFVQQLDRFVLQLQNYNEIKLKRLAWVGFICLVGILLISLWVVRYMGKNVVAPLGQLLKASEDIKFGSFNIKLNTDLPNELGILAKTFNSMASELGKLYRGLELAVDEKTRRLRQANQSLQVLYQSSQELSASRIKLDNFQAMLHHFTTLEGVISAELEVVDTGGNSLTLQDGLTCQKFPHEQELTVDGEIIGYLRWKEGLPCPERSFINSFSRIFGRAIYYNRAQKQADQLLLLEERATIARELHDSLAQSLSYLKIQMTLLKRIMSQVEDQEIQDKTSPVMSELDTGLSSAYKQLRELLTTFRLTLKESNFGEALKEMVEQLDSQTDAEIVLINQLSSLDIDAHRQVHMIQLLREAAINAMKHSRSDKIVIYCGEQDGTVLAYVEDDGIGFSEPASRINHYGMNIMYERAQRLGGQLQIDSQPNEGCKVTLTYQLEKEKNLDHV</sequence>
<evidence type="ECO:0000256" key="9">
    <source>
        <dbReference type="ARBA" id="ARBA00022777"/>
    </source>
</evidence>
<evidence type="ECO:0000256" key="3">
    <source>
        <dbReference type="ARBA" id="ARBA00022475"/>
    </source>
</evidence>
<dbReference type="PANTHER" id="PTHR24421:SF10">
    <property type="entry name" value="NITRATE_NITRITE SENSOR PROTEIN NARQ"/>
    <property type="match status" value="1"/>
</dbReference>
<dbReference type="Gene3D" id="6.10.340.10">
    <property type="match status" value="1"/>
</dbReference>
<comment type="caution">
    <text evidence="18">The sequence shown here is derived from an EMBL/GenBank/DDBJ whole genome shotgun (WGS) entry which is preliminary data.</text>
</comment>
<evidence type="ECO:0000256" key="1">
    <source>
        <dbReference type="ARBA" id="ARBA00000085"/>
    </source>
</evidence>
<dbReference type="CDD" id="cd22899">
    <property type="entry name" value="NarQ_sensor"/>
    <property type="match status" value="1"/>
</dbReference>
<keyword evidence="9 14" id="KW-0418">Kinase</keyword>
<dbReference type="GO" id="GO:0046983">
    <property type="term" value="F:protein dimerization activity"/>
    <property type="evidence" value="ECO:0007669"/>
    <property type="project" value="UniProtKB-UniRule"/>
</dbReference>
<dbReference type="Pfam" id="PF00672">
    <property type="entry name" value="HAMP"/>
    <property type="match status" value="1"/>
</dbReference>
<dbReference type="Pfam" id="PF13675">
    <property type="entry name" value="PilJ"/>
    <property type="match status" value="1"/>
</dbReference>
<dbReference type="InterPro" id="IPR005467">
    <property type="entry name" value="His_kinase_dom"/>
</dbReference>
<keyword evidence="12 14" id="KW-0902">Two-component regulatory system</keyword>
<feature type="transmembrane region" description="Helical" evidence="15">
    <location>
        <begin position="12"/>
        <end position="33"/>
    </location>
</feature>
<evidence type="ECO:0000256" key="6">
    <source>
        <dbReference type="ARBA" id="ARBA00022679"/>
    </source>
</evidence>
<dbReference type="InterPro" id="IPR003660">
    <property type="entry name" value="HAMP_dom"/>
</dbReference>
<feature type="domain" description="HAMP" evidence="17">
    <location>
        <begin position="176"/>
        <end position="228"/>
    </location>
</feature>
<dbReference type="Proteomes" id="UP000462621">
    <property type="component" value="Unassembled WGS sequence"/>
</dbReference>
<dbReference type="Gene3D" id="1.20.5.1930">
    <property type="match status" value="1"/>
</dbReference>
<dbReference type="GO" id="GO:0005524">
    <property type="term" value="F:ATP binding"/>
    <property type="evidence" value="ECO:0007669"/>
    <property type="project" value="UniProtKB-UniRule"/>
</dbReference>
<proteinExistence type="predicted"/>
<dbReference type="CDD" id="cd06225">
    <property type="entry name" value="HAMP"/>
    <property type="match status" value="1"/>
</dbReference>
<evidence type="ECO:0000256" key="15">
    <source>
        <dbReference type="SAM" id="Phobius"/>
    </source>
</evidence>
<dbReference type="PROSITE" id="PS50109">
    <property type="entry name" value="HIS_KIN"/>
    <property type="match status" value="1"/>
</dbReference>
<keyword evidence="7 15" id="KW-0812">Transmembrane</keyword>
<comment type="subcellular location">
    <subcellularLocation>
        <location evidence="2">Cell inner membrane</location>
        <topology evidence="2">Multi-pass membrane protein</topology>
    </subcellularLocation>
</comment>
<dbReference type="NCBIfam" id="NF008184">
    <property type="entry name" value="PRK10935.1"/>
    <property type="match status" value="1"/>
</dbReference>
<dbReference type="GO" id="GO:0000155">
    <property type="term" value="F:phosphorelay sensor kinase activity"/>
    <property type="evidence" value="ECO:0007669"/>
    <property type="project" value="UniProtKB-UniRule"/>
</dbReference>
<evidence type="ECO:0000259" key="17">
    <source>
        <dbReference type="PROSITE" id="PS50885"/>
    </source>
</evidence>